<dbReference type="GO" id="GO:0005634">
    <property type="term" value="C:nucleus"/>
    <property type="evidence" value="ECO:0007669"/>
    <property type="project" value="UniProtKB-SubCell"/>
</dbReference>
<evidence type="ECO:0000256" key="1">
    <source>
        <dbReference type="ARBA" id="ARBA00004123"/>
    </source>
</evidence>
<protein>
    <submittedName>
        <fullName evidence="11">C2H2-type domain-containing protein</fullName>
    </submittedName>
</protein>
<dbReference type="SUPFAM" id="SSF57667">
    <property type="entry name" value="beta-beta-alpha zinc fingers"/>
    <property type="match status" value="1"/>
</dbReference>
<organism evidence="10 11">
    <name type="scientific">Syphacia muris</name>
    <dbReference type="NCBI Taxonomy" id="451379"/>
    <lineage>
        <taxon>Eukaryota</taxon>
        <taxon>Metazoa</taxon>
        <taxon>Ecdysozoa</taxon>
        <taxon>Nematoda</taxon>
        <taxon>Chromadorea</taxon>
        <taxon>Rhabditida</taxon>
        <taxon>Spirurina</taxon>
        <taxon>Oxyuridomorpha</taxon>
        <taxon>Oxyuroidea</taxon>
        <taxon>Oxyuridae</taxon>
        <taxon>Syphacia</taxon>
    </lineage>
</organism>
<dbReference type="InterPro" id="IPR050888">
    <property type="entry name" value="ZnF_C2H2-type_TF"/>
</dbReference>
<feature type="domain" description="C2H2-type" evidence="9">
    <location>
        <begin position="252"/>
        <end position="280"/>
    </location>
</feature>
<dbReference type="Gene3D" id="3.30.160.60">
    <property type="entry name" value="Classic Zinc Finger"/>
    <property type="match status" value="1"/>
</dbReference>
<evidence type="ECO:0000256" key="3">
    <source>
        <dbReference type="ARBA" id="ARBA00022737"/>
    </source>
</evidence>
<keyword evidence="4 7" id="KW-0863">Zinc-finger</keyword>
<keyword evidence="10" id="KW-1185">Reference proteome</keyword>
<dbReference type="GO" id="GO:0008270">
    <property type="term" value="F:zinc ion binding"/>
    <property type="evidence" value="ECO:0007669"/>
    <property type="project" value="UniProtKB-KW"/>
</dbReference>
<evidence type="ECO:0000313" key="10">
    <source>
        <dbReference type="Proteomes" id="UP000046393"/>
    </source>
</evidence>
<dbReference type="PANTHER" id="PTHR24406">
    <property type="entry name" value="TRANSCRIPTIONAL REPRESSOR CTCFL-RELATED"/>
    <property type="match status" value="1"/>
</dbReference>
<evidence type="ECO:0000256" key="7">
    <source>
        <dbReference type="PROSITE-ProRule" id="PRU00042"/>
    </source>
</evidence>
<dbReference type="WBParaSite" id="SMUV_0000386001-mRNA-1">
    <property type="protein sequence ID" value="SMUV_0000386001-mRNA-1"/>
    <property type="gene ID" value="SMUV_0000386001"/>
</dbReference>
<keyword evidence="6" id="KW-0539">Nucleus</keyword>
<feature type="region of interest" description="Disordered" evidence="8">
    <location>
        <begin position="666"/>
        <end position="686"/>
    </location>
</feature>
<proteinExistence type="predicted"/>
<dbReference type="SMART" id="SM00355">
    <property type="entry name" value="ZnF_C2H2"/>
    <property type="match status" value="6"/>
</dbReference>
<keyword evidence="2" id="KW-0479">Metal-binding</keyword>
<evidence type="ECO:0000259" key="9">
    <source>
        <dbReference type="PROSITE" id="PS50157"/>
    </source>
</evidence>
<sequence>MRKAPRIISRRKRVQLKHEDSDLSKEILIRDIDDEIGDDVIVRGGVMMRIVDGNDEQPEEVHDVEPISSFQQFSHHITVEAPALPYTCGPYKENPLPGTADEVESYPCSFCSDKPYLTDRFLLKHTETCHPEHLNQVIQEIAKIREEWERRYIERSRQRERVAYAKIRHDAISDAIANITASTSTEPIYEGYVEQEEDVSVERSFEPCQICGILVNALHPSAMSNHMRAHTKNDELRTQLIQTYGTEFVMRLTCHDCQLVFSDKRKLNAHIENFHSRKRKYVCKWCGTVCLSMSDLNSHKADVHGVPVSRAKQMQNARLARVQNNDRSSYSLGLKNVDVNRKVGFSSQPEPSTSTTKVTPVLEDIPCRTTCELCGLMMVKPSLLVRHMLRVHCRRSFTATIEIKGMPCIRVDVDGGKLTWWCCELGFNNRFDFLYHRRSCHQPKFEFLSYPAEVVDTQVLENCDNVDEINDGLVGDERIMRIDEATAPSDAAENLYVLLVTDSNVEEKDDVTWGVMPMDGDISSDVQQITLTAEQYEQLRLQTDGNLSNMQVMVMNEVVNTCEDVIDGNSGNDNCTDNGNGIETVVHNTTVTTIPTNTVDSLNCTPSSPPQPPFVPAVDNSAVEDVDDDLDSAVPIVDIDASGPPALPMHQQRVQSHGTSRISAVGHDGCGPNNATTDTATNVGAS</sequence>
<dbReference type="InterPro" id="IPR036236">
    <property type="entry name" value="Znf_C2H2_sf"/>
</dbReference>
<keyword evidence="5" id="KW-0862">Zinc</keyword>
<evidence type="ECO:0000256" key="8">
    <source>
        <dbReference type="SAM" id="MobiDB-lite"/>
    </source>
</evidence>
<name>A0A0N5AHK4_9BILA</name>
<dbReference type="PROSITE" id="PS50157">
    <property type="entry name" value="ZINC_FINGER_C2H2_2"/>
    <property type="match status" value="1"/>
</dbReference>
<comment type="subcellular location">
    <subcellularLocation>
        <location evidence="1">Nucleus</location>
    </subcellularLocation>
</comment>
<dbReference type="InterPro" id="IPR013087">
    <property type="entry name" value="Znf_C2H2_type"/>
</dbReference>
<dbReference type="PROSITE" id="PS00028">
    <property type="entry name" value="ZINC_FINGER_C2H2_1"/>
    <property type="match status" value="3"/>
</dbReference>
<evidence type="ECO:0000313" key="11">
    <source>
        <dbReference type="WBParaSite" id="SMUV_0000386001-mRNA-1"/>
    </source>
</evidence>
<dbReference type="Proteomes" id="UP000046393">
    <property type="component" value="Unplaced"/>
</dbReference>
<dbReference type="STRING" id="451379.A0A0N5AHK4"/>
<keyword evidence="3" id="KW-0677">Repeat</keyword>
<dbReference type="AlphaFoldDB" id="A0A0N5AHK4"/>
<evidence type="ECO:0000256" key="5">
    <source>
        <dbReference type="ARBA" id="ARBA00022833"/>
    </source>
</evidence>
<evidence type="ECO:0000256" key="6">
    <source>
        <dbReference type="ARBA" id="ARBA00023242"/>
    </source>
</evidence>
<accession>A0A0N5AHK4</accession>
<evidence type="ECO:0000256" key="4">
    <source>
        <dbReference type="ARBA" id="ARBA00022771"/>
    </source>
</evidence>
<feature type="compositionally biased region" description="Polar residues" evidence="8">
    <location>
        <begin position="673"/>
        <end position="686"/>
    </location>
</feature>
<evidence type="ECO:0000256" key="2">
    <source>
        <dbReference type="ARBA" id="ARBA00022723"/>
    </source>
</evidence>
<reference evidence="11" key="1">
    <citation type="submission" date="2017-02" db="UniProtKB">
        <authorList>
            <consortium name="WormBaseParasite"/>
        </authorList>
    </citation>
    <scope>IDENTIFICATION</scope>
</reference>